<keyword evidence="2" id="KW-1133">Transmembrane helix</keyword>
<dbReference type="AlphaFoldDB" id="A0A5N3PD29"/>
<reference evidence="3 4" key="1">
    <citation type="journal article" date="2019" name="Microorganisms">
        <title>Genome Insights into the Novel Species Microvirga brassicacearum, a Rapeseed Endophyte with Biotechnological Potential.</title>
        <authorList>
            <person name="Jimenez-Gomez A."/>
            <person name="Saati-Santamaria Z."/>
            <person name="Igual J.M."/>
            <person name="Rivas R."/>
            <person name="Mateos P.F."/>
            <person name="Garcia-Fraile P."/>
        </authorList>
    </citation>
    <scope>NUCLEOTIDE SEQUENCE [LARGE SCALE GENOMIC DNA]</scope>
    <source>
        <strain evidence="3 4">CDVBN77</strain>
    </source>
</reference>
<feature type="compositionally biased region" description="Basic and acidic residues" evidence="1">
    <location>
        <begin position="208"/>
        <end position="229"/>
    </location>
</feature>
<feature type="region of interest" description="Disordered" evidence="1">
    <location>
        <begin position="1"/>
        <end position="102"/>
    </location>
</feature>
<evidence type="ECO:0000256" key="2">
    <source>
        <dbReference type="SAM" id="Phobius"/>
    </source>
</evidence>
<evidence type="ECO:0008006" key="5">
    <source>
        <dbReference type="Google" id="ProtNLM"/>
    </source>
</evidence>
<feature type="compositionally biased region" description="Polar residues" evidence="1">
    <location>
        <begin position="25"/>
        <end position="37"/>
    </location>
</feature>
<accession>A0A5N3PD29</accession>
<keyword evidence="4" id="KW-1185">Reference proteome</keyword>
<feature type="region of interest" description="Disordered" evidence="1">
    <location>
        <begin position="200"/>
        <end position="229"/>
    </location>
</feature>
<evidence type="ECO:0000313" key="3">
    <source>
        <dbReference type="EMBL" id="KAB0267648.1"/>
    </source>
</evidence>
<organism evidence="3 4">
    <name type="scientific">Microvirga brassicacearum</name>
    <dbReference type="NCBI Taxonomy" id="2580413"/>
    <lineage>
        <taxon>Bacteria</taxon>
        <taxon>Pseudomonadati</taxon>
        <taxon>Pseudomonadota</taxon>
        <taxon>Alphaproteobacteria</taxon>
        <taxon>Hyphomicrobiales</taxon>
        <taxon>Methylobacteriaceae</taxon>
        <taxon>Microvirga</taxon>
    </lineage>
</organism>
<dbReference type="Gene3D" id="6.10.140.1430">
    <property type="match status" value="1"/>
</dbReference>
<dbReference type="RefSeq" id="WP_150943911.1">
    <property type="nucleotide sequence ID" value="NZ_VCMV01000013.1"/>
</dbReference>
<evidence type="ECO:0000313" key="4">
    <source>
        <dbReference type="Proteomes" id="UP000325684"/>
    </source>
</evidence>
<name>A0A5N3PD29_9HYPH</name>
<proteinExistence type="predicted"/>
<dbReference type="OrthoDB" id="7990428at2"/>
<dbReference type="Proteomes" id="UP000325684">
    <property type="component" value="Unassembled WGS sequence"/>
</dbReference>
<keyword evidence="2" id="KW-0812">Transmembrane</keyword>
<keyword evidence="2" id="KW-0472">Membrane</keyword>
<comment type="caution">
    <text evidence="3">The sequence shown here is derived from an EMBL/GenBank/DDBJ whole genome shotgun (WGS) entry which is preliminary data.</text>
</comment>
<feature type="transmembrane region" description="Helical" evidence="2">
    <location>
        <begin position="148"/>
        <end position="165"/>
    </location>
</feature>
<evidence type="ECO:0000256" key="1">
    <source>
        <dbReference type="SAM" id="MobiDB-lite"/>
    </source>
</evidence>
<dbReference type="EMBL" id="VCMV01000013">
    <property type="protein sequence ID" value="KAB0267648.1"/>
    <property type="molecule type" value="Genomic_DNA"/>
</dbReference>
<sequence length="229" mass="24854">MADQKNDTNKTPPQSKDGQGGDASKSVQSATLASHTSKPLGGQVTDRNRGQTATGGQDRGGALDAARDGAGGITESARETAGAVKEKASEALEGATEWAEDTYGRVSEWASDAYESRSERLARMRQRSAQSARRVTGGVQEYVSENPMVVGLVALAAGLLIGALLPRTRRENEAFGEWADELRHQGVRYAREATQKGREFVEETFEGEDPRFSKHESEFKPDREGMNRH</sequence>
<protein>
    <recommendedName>
        <fullName evidence="5">DUF883 family protein</fullName>
    </recommendedName>
</protein>
<gene>
    <name evidence="3" type="ORF">FEZ63_10210</name>
</gene>